<evidence type="ECO:0000256" key="1">
    <source>
        <dbReference type="ARBA" id="ARBA00023002"/>
    </source>
</evidence>
<sequence>MTLTVKAIVSSRVNYSGQVCNACERVYVHEDIAQEFTSLLVAAMKAVKIGNPNDVDVDCCGLVNAAQLEKVHSMVQGSVKLGAKILCGGHVIPGPGYKFSPTVLTNVLQSSEIVQSEIFGPVLPILTFSTLSEAFKKANDSKYGLTSSIYTTNTDIIERSKSELRFGETYVNRENFEAIQGFHAGMRESGIGGADGVRGLEEYFATHVVYHRYDKNAGD</sequence>
<evidence type="ECO:0000313" key="3">
    <source>
        <dbReference type="EMBL" id="GMH83340.1"/>
    </source>
</evidence>
<accession>A0A9W7B8D5</accession>
<organism evidence="3 4">
    <name type="scientific">Triparma laevis f. inornata</name>
    <dbReference type="NCBI Taxonomy" id="1714386"/>
    <lineage>
        <taxon>Eukaryota</taxon>
        <taxon>Sar</taxon>
        <taxon>Stramenopiles</taxon>
        <taxon>Ochrophyta</taxon>
        <taxon>Bolidophyceae</taxon>
        <taxon>Parmales</taxon>
        <taxon>Triparmaceae</taxon>
        <taxon>Triparma</taxon>
    </lineage>
</organism>
<name>A0A9W7B8D5_9STRA</name>
<dbReference type="InterPro" id="IPR016163">
    <property type="entry name" value="Ald_DH_C"/>
</dbReference>
<dbReference type="Proteomes" id="UP001162640">
    <property type="component" value="Unassembled WGS sequence"/>
</dbReference>
<dbReference type="InterPro" id="IPR016160">
    <property type="entry name" value="Ald_DH_CS_CYS"/>
</dbReference>
<dbReference type="InterPro" id="IPR015590">
    <property type="entry name" value="Aldehyde_DH_dom"/>
</dbReference>
<dbReference type="Gene3D" id="3.40.605.10">
    <property type="entry name" value="Aldehyde Dehydrogenase, Chain A, domain 1"/>
    <property type="match status" value="1"/>
</dbReference>
<dbReference type="Gene3D" id="3.40.309.10">
    <property type="entry name" value="Aldehyde Dehydrogenase, Chain A, domain 2"/>
    <property type="match status" value="1"/>
</dbReference>
<evidence type="ECO:0000313" key="4">
    <source>
        <dbReference type="Proteomes" id="UP001162640"/>
    </source>
</evidence>
<feature type="domain" description="Aldehyde dehydrogenase" evidence="2">
    <location>
        <begin position="3"/>
        <end position="208"/>
    </location>
</feature>
<proteinExistence type="predicted"/>
<gene>
    <name evidence="3" type="ORF">TL16_g09564</name>
</gene>
<reference evidence="4" key="1">
    <citation type="journal article" date="2023" name="Commun. Biol.">
        <title>Genome analysis of Parmales, the sister group of diatoms, reveals the evolutionary specialization of diatoms from phago-mixotrophs to photoautotrophs.</title>
        <authorList>
            <person name="Ban H."/>
            <person name="Sato S."/>
            <person name="Yoshikawa S."/>
            <person name="Yamada K."/>
            <person name="Nakamura Y."/>
            <person name="Ichinomiya M."/>
            <person name="Sato N."/>
            <person name="Blanc-Mathieu R."/>
            <person name="Endo H."/>
            <person name="Kuwata A."/>
            <person name="Ogata H."/>
        </authorList>
    </citation>
    <scope>NUCLEOTIDE SEQUENCE [LARGE SCALE GENOMIC DNA]</scope>
</reference>
<dbReference type="GO" id="GO:0016620">
    <property type="term" value="F:oxidoreductase activity, acting on the aldehyde or oxo group of donors, NAD or NADP as acceptor"/>
    <property type="evidence" value="ECO:0007669"/>
    <property type="project" value="InterPro"/>
</dbReference>
<dbReference type="AlphaFoldDB" id="A0A9W7B8D5"/>
<comment type="caution">
    <text evidence="3">The sequence shown here is derived from an EMBL/GenBank/DDBJ whole genome shotgun (WGS) entry which is preliminary data.</text>
</comment>
<dbReference type="InterPro" id="IPR016161">
    <property type="entry name" value="Ald_DH/histidinol_DH"/>
</dbReference>
<dbReference type="SUPFAM" id="SSF53720">
    <property type="entry name" value="ALDH-like"/>
    <property type="match status" value="1"/>
</dbReference>
<dbReference type="EMBL" id="BLQM01000327">
    <property type="protein sequence ID" value="GMH83340.1"/>
    <property type="molecule type" value="Genomic_DNA"/>
</dbReference>
<evidence type="ECO:0000259" key="2">
    <source>
        <dbReference type="Pfam" id="PF00171"/>
    </source>
</evidence>
<dbReference type="PROSITE" id="PS00070">
    <property type="entry name" value="ALDEHYDE_DEHYDR_CYS"/>
    <property type="match status" value="1"/>
</dbReference>
<protein>
    <recommendedName>
        <fullName evidence="2">Aldehyde dehydrogenase domain-containing protein</fullName>
    </recommendedName>
</protein>
<keyword evidence="1" id="KW-0560">Oxidoreductase</keyword>
<dbReference type="InterPro" id="IPR016162">
    <property type="entry name" value="Ald_DH_N"/>
</dbReference>
<dbReference type="Pfam" id="PF00171">
    <property type="entry name" value="Aldedh"/>
    <property type="match status" value="1"/>
</dbReference>
<dbReference type="PANTHER" id="PTHR11699">
    <property type="entry name" value="ALDEHYDE DEHYDROGENASE-RELATED"/>
    <property type="match status" value="1"/>
</dbReference>